<protein>
    <submittedName>
        <fullName evidence="1">Uncharacterized protein</fullName>
    </submittedName>
</protein>
<dbReference type="Proteomes" id="UP001597326">
    <property type="component" value="Unassembled WGS sequence"/>
</dbReference>
<sequence length="418" mass="46902">MAINIALQARRDVDPDNQPIPRRFVGYDPKLGDEQLWNANRGAYDLDDFAATEQFATFSYDGTIRLVAELEGIENVDDEGTPRKALLGRLLRRGDPVRDALVGRQVDTDREVSHIDTTEQDEITAAERYATPERARRTFLLTIDPEMWFWTPEDEQEVITRTAAGAPVREVWYAGGRRQGIEPGDRVFLLQHGRGDRGVRGHGVVSSRVYQGEHWDDPSRMANYIDVDWHLVVPAEQMVAAQRLVVEVPGYGWNPQKGGVELHQPMADQLEELWAGHVGRTPEPSAPQPVVQHGWELDDSRRRAASIEARDQMMQLFAEDGWEVVETNHEMPYCAVAYRGEESRFLFAKGVETVGRPVLLTAEEVQHAQEHPGECLLGQLGDADFQGSSVVPGSGVLTVTPLDLEAHPVEPVLFRYEA</sequence>
<organism evidence="1 2">
    <name type="scientific">Luteococcus peritonei</name>
    <dbReference type="NCBI Taxonomy" id="88874"/>
    <lineage>
        <taxon>Bacteria</taxon>
        <taxon>Bacillati</taxon>
        <taxon>Actinomycetota</taxon>
        <taxon>Actinomycetes</taxon>
        <taxon>Propionibacteriales</taxon>
        <taxon>Propionibacteriaceae</taxon>
        <taxon>Luteococcus</taxon>
    </lineage>
</organism>
<proteinExistence type="predicted"/>
<comment type="caution">
    <text evidence="1">The sequence shown here is derived from an EMBL/GenBank/DDBJ whole genome shotgun (WGS) entry which is preliminary data.</text>
</comment>
<dbReference type="RefSeq" id="WP_343872939.1">
    <property type="nucleotide sequence ID" value="NZ_BAAAIX010000013.1"/>
</dbReference>
<evidence type="ECO:0000313" key="2">
    <source>
        <dbReference type="Proteomes" id="UP001597326"/>
    </source>
</evidence>
<keyword evidence="2" id="KW-1185">Reference proteome</keyword>
<accession>A0ABW4RUJ0</accession>
<evidence type="ECO:0000313" key="1">
    <source>
        <dbReference type="EMBL" id="MFD1889991.1"/>
    </source>
</evidence>
<gene>
    <name evidence="1" type="ORF">ACFSCS_07275</name>
</gene>
<dbReference type="EMBL" id="JBHUFZ010000016">
    <property type="protein sequence ID" value="MFD1889991.1"/>
    <property type="molecule type" value="Genomic_DNA"/>
</dbReference>
<name>A0ABW4RUJ0_9ACTN</name>
<reference evidence="2" key="1">
    <citation type="journal article" date="2019" name="Int. J. Syst. Evol. Microbiol.">
        <title>The Global Catalogue of Microorganisms (GCM) 10K type strain sequencing project: providing services to taxonomists for standard genome sequencing and annotation.</title>
        <authorList>
            <consortium name="The Broad Institute Genomics Platform"/>
            <consortium name="The Broad Institute Genome Sequencing Center for Infectious Disease"/>
            <person name="Wu L."/>
            <person name="Ma J."/>
        </authorList>
    </citation>
    <scope>NUCLEOTIDE SEQUENCE [LARGE SCALE GENOMIC DNA]</scope>
    <source>
        <strain evidence="2">CAIM 431</strain>
    </source>
</reference>